<dbReference type="Pfam" id="PF01494">
    <property type="entry name" value="FAD_binding_3"/>
    <property type="match status" value="1"/>
</dbReference>
<reference evidence="6 7" key="1">
    <citation type="submission" date="2023-03" db="EMBL/GenBank/DDBJ databases">
        <title>Draft assemblies of triclosan tolerant bacteria isolated from returned activated sludge.</title>
        <authorList>
            <person name="Van Hamelsveld S."/>
        </authorList>
    </citation>
    <scope>NUCLEOTIDE SEQUENCE [LARGE SCALE GENOMIC DNA]</scope>
    <source>
        <strain evidence="6 7">GW210010_S58</strain>
    </source>
</reference>
<dbReference type="InterPro" id="IPR036188">
    <property type="entry name" value="FAD/NAD-bd_sf"/>
</dbReference>
<accession>A0ABT6AT63</accession>
<sequence length="255" mass="26760">EQDGRRGRIDDIDLLIAADGRASAVRPAFGGPPAAHHDGASPLSLFHLLAPDTGGGLIDDYEQWCNGPNRLRALRLPEGQVSIAGILPQPFASGNGRAVDALCAAYTPTQARPSPPVAWLLDTLRARADAIHWCRRQASGIRFAEPRAQVMYLGDSAHAMAPALGQGATQAIEDACAAAGLIAAALARGETDPRAWLARFEADRLQRMRLVMSAAPDAAGPIPSLTPGQDRAPLLAALRQLYCPAAAPQHRGAAA</sequence>
<comment type="cofactor">
    <cofactor evidence="1">
        <name>FAD</name>
        <dbReference type="ChEBI" id="CHEBI:57692"/>
    </cofactor>
</comment>
<dbReference type="Gene3D" id="3.50.50.60">
    <property type="entry name" value="FAD/NAD(P)-binding domain"/>
    <property type="match status" value="1"/>
</dbReference>
<keyword evidence="4" id="KW-0560">Oxidoreductase</keyword>
<dbReference type="PANTHER" id="PTHR46496">
    <property type="match status" value="1"/>
</dbReference>
<evidence type="ECO:0000256" key="1">
    <source>
        <dbReference type="ARBA" id="ARBA00001974"/>
    </source>
</evidence>
<protein>
    <submittedName>
        <fullName evidence="6">FAD-dependent monooxygenase</fullName>
    </submittedName>
</protein>
<keyword evidence="2" id="KW-0285">Flavoprotein</keyword>
<evidence type="ECO:0000256" key="3">
    <source>
        <dbReference type="ARBA" id="ARBA00022827"/>
    </source>
</evidence>
<dbReference type="RefSeq" id="WP_276266492.1">
    <property type="nucleotide sequence ID" value="NZ_JARJLM010000388.1"/>
</dbReference>
<name>A0ABT6AT63_9BURK</name>
<keyword evidence="7" id="KW-1185">Reference proteome</keyword>
<evidence type="ECO:0000256" key="4">
    <source>
        <dbReference type="ARBA" id="ARBA00023002"/>
    </source>
</evidence>
<evidence type="ECO:0000256" key="2">
    <source>
        <dbReference type="ARBA" id="ARBA00022630"/>
    </source>
</evidence>
<feature type="domain" description="FAD-binding" evidence="5">
    <location>
        <begin position="149"/>
        <end position="213"/>
    </location>
</feature>
<evidence type="ECO:0000313" key="6">
    <source>
        <dbReference type="EMBL" id="MDF3835820.1"/>
    </source>
</evidence>
<dbReference type="GO" id="GO:0004497">
    <property type="term" value="F:monooxygenase activity"/>
    <property type="evidence" value="ECO:0007669"/>
    <property type="project" value="UniProtKB-KW"/>
</dbReference>
<dbReference type="PRINTS" id="PR00420">
    <property type="entry name" value="RNGMNOXGNASE"/>
</dbReference>
<dbReference type="Proteomes" id="UP001216674">
    <property type="component" value="Unassembled WGS sequence"/>
</dbReference>
<evidence type="ECO:0000313" key="7">
    <source>
        <dbReference type="Proteomes" id="UP001216674"/>
    </source>
</evidence>
<proteinExistence type="predicted"/>
<gene>
    <name evidence="6" type="ORF">P3W85_23125</name>
</gene>
<dbReference type="EMBL" id="JARJLM010000388">
    <property type="protein sequence ID" value="MDF3835820.1"/>
    <property type="molecule type" value="Genomic_DNA"/>
</dbReference>
<dbReference type="PANTHER" id="PTHR46496:SF1">
    <property type="entry name" value="ZEAXANTHIN EPOXIDASE, CHLOROPLASTIC"/>
    <property type="match status" value="1"/>
</dbReference>
<comment type="caution">
    <text evidence="6">The sequence shown here is derived from an EMBL/GenBank/DDBJ whole genome shotgun (WGS) entry which is preliminary data.</text>
</comment>
<dbReference type="SUPFAM" id="SSF51905">
    <property type="entry name" value="FAD/NAD(P)-binding domain"/>
    <property type="match status" value="1"/>
</dbReference>
<evidence type="ECO:0000259" key="5">
    <source>
        <dbReference type="Pfam" id="PF01494"/>
    </source>
</evidence>
<keyword evidence="3" id="KW-0274">FAD</keyword>
<keyword evidence="6" id="KW-0503">Monooxygenase</keyword>
<organism evidence="6 7">
    <name type="scientific">Cupriavidus basilensis</name>
    <dbReference type="NCBI Taxonomy" id="68895"/>
    <lineage>
        <taxon>Bacteria</taxon>
        <taxon>Pseudomonadati</taxon>
        <taxon>Pseudomonadota</taxon>
        <taxon>Betaproteobacteria</taxon>
        <taxon>Burkholderiales</taxon>
        <taxon>Burkholderiaceae</taxon>
        <taxon>Cupriavidus</taxon>
    </lineage>
</organism>
<dbReference type="InterPro" id="IPR002938">
    <property type="entry name" value="FAD-bd"/>
</dbReference>
<feature type="non-terminal residue" evidence="6">
    <location>
        <position position="1"/>
    </location>
</feature>